<keyword evidence="3" id="KW-0862">Zinc</keyword>
<dbReference type="PROSITE" id="PS51257">
    <property type="entry name" value="PROKAR_LIPOPROTEIN"/>
    <property type="match status" value="1"/>
</dbReference>
<dbReference type="Gene3D" id="3.90.1590.10">
    <property type="entry name" value="glutathione-dependent formaldehyde- activating enzyme (gfa)"/>
    <property type="match status" value="1"/>
</dbReference>
<comment type="similarity">
    <text evidence="1">Belongs to the Gfa family.</text>
</comment>
<dbReference type="SUPFAM" id="SSF51316">
    <property type="entry name" value="Mss4-like"/>
    <property type="match status" value="1"/>
</dbReference>
<dbReference type="Proteomes" id="UP000031643">
    <property type="component" value="Chromosome"/>
</dbReference>
<dbReference type="Pfam" id="PF04828">
    <property type="entry name" value="GFA"/>
    <property type="match status" value="1"/>
</dbReference>
<evidence type="ECO:0000256" key="2">
    <source>
        <dbReference type="ARBA" id="ARBA00022723"/>
    </source>
</evidence>
<dbReference type="GO" id="GO:0046872">
    <property type="term" value="F:metal ion binding"/>
    <property type="evidence" value="ECO:0007669"/>
    <property type="project" value="UniProtKB-KW"/>
</dbReference>
<protein>
    <recommendedName>
        <fullName evidence="5">CENP-V/GFA domain-containing protein</fullName>
    </recommendedName>
</protein>
<keyword evidence="7" id="KW-1185">Reference proteome</keyword>
<proteinExistence type="inferred from homology"/>
<dbReference type="KEGG" id="mcg:GL4_3257"/>
<dbReference type="PANTHER" id="PTHR33337:SF40">
    <property type="entry name" value="CENP-V_GFA DOMAIN-CONTAINING PROTEIN-RELATED"/>
    <property type="match status" value="1"/>
</dbReference>
<keyword evidence="4" id="KW-0456">Lyase</keyword>
<evidence type="ECO:0000256" key="1">
    <source>
        <dbReference type="ARBA" id="ARBA00005495"/>
    </source>
</evidence>
<organism evidence="6 7">
    <name type="scientific">Methyloceanibacter caenitepidi</name>
    <dbReference type="NCBI Taxonomy" id="1384459"/>
    <lineage>
        <taxon>Bacteria</taxon>
        <taxon>Pseudomonadati</taxon>
        <taxon>Pseudomonadota</taxon>
        <taxon>Alphaproteobacteria</taxon>
        <taxon>Hyphomicrobiales</taxon>
        <taxon>Hyphomicrobiaceae</taxon>
        <taxon>Methyloceanibacter</taxon>
    </lineage>
</organism>
<evidence type="ECO:0000259" key="5">
    <source>
        <dbReference type="PROSITE" id="PS51891"/>
    </source>
</evidence>
<sequence length="135" mass="15197">MRVEIAAPPVLTAACHCRGCQRMSASAFSLTAMVPAEAFKVLEGEPVKGGIHGPTLDHYCCATCKSWVFTRIVGFDAFVNVRPTMFDDPKWSRPFIETMTRDKLPWVTTPAEFRYEAFPEMEELQKLMDEFAATL</sequence>
<dbReference type="EMBL" id="AP014648">
    <property type="protein sequence ID" value="BAQ18687.1"/>
    <property type="molecule type" value="Genomic_DNA"/>
</dbReference>
<dbReference type="GO" id="GO:0016846">
    <property type="term" value="F:carbon-sulfur lyase activity"/>
    <property type="evidence" value="ECO:0007669"/>
    <property type="project" value="InterPro"/>
</dbReference>
<dbReference type="PROSITE" id="PS51891">
    <property type="entry name" value="CENP_V_GFA"/>
    <property type="match status" value="1"/>
</dbReference>
<reference evidence="6 7" key="1">
    <citation type="submission" date="2014-09" db="EMBL/GenBank/DDBJ databases">
        <title>Genome sequencing of Methyloceanibacter caenitepidi Gela4.</title>
        <authorList>
            <person name="Takeuchi M."/>
            <person name="Susumu S."/>
            <person name="Kamagata Y."/>
            <person name="Oshima K."/>
            <person name="Hattori M."/>
            <person name="Iwasaki W."/>
        </authorList>
    </citation>
    <scope>NUCLEOTIDE SEQUENCE [LARGE SCALE GENOMIC DNA]</scope>
    <source>
        <strain evidence="6 7">Gela4</strain>
    </source>
</reference>
<evidence type="ECO:0000313" key="6">
    <source>
        <dbReference type="EMBL" id="BAQ18687.1"/>
    </source>
</evidence>
<evidence type="ECO:0000256" key="4">
    <source>
        <dbReference type="ARBA" id="ARBA00023239"/>
    </source>
</evidence>
<dbReference type="InterPro" id="IPR006913">
    <property type="entry name" value="CENP-V/GFA"/>
</dbReference>
<feature type="domain" description="CENP-V/GFA" evidence="5">
    <location>
        <begin position="1"/>
        <end position="92"/>
    </location>
</feature>
<evidence type="ECO:0000313" key="7">
    <source>
        <dbReference type="Proteomes" id="UP000031643"/>
    </source>
</evidence>
<dbReference type="InterPro" id="IPR011057">
    <property type="entry name" value="Mss4-like_sf"/>
</dbReference>
<dbReference type="STRING" id="1384459.GL4_3257"/>
<accession>A0A0A8K820</accession>
<dbReference type="PANTHER" id="PTHR33337">
    <property type="entry name" value="GFA DOMAIN-CONTAINING PROTEIN"/>
    <property type="match status" value="1"/>
</dbReference>
<evidence type="ECO:0000256" key="3">
    <source>
        <dbReference type="ARBA" id="ARBA00022833"/>
    </source>
</evidence>
<gene>
    <name evidence="6" type="ORF">GL4_3257</name>
</gene>
<dbReference type="HOGENOM" id="CLU_055491_6_3_5"/>
<name>A0A0A8K820_9HYPH</name>
<keyword evidence="2" id="KW-0479">Metal-binding</keyword>
<dbReference type="AlphaFoldDB" id="A0A0A8K820"/>